<evidence type="ECO:0000313" key="1">
    <source>
        <dbReference type="EMBL" id="KAA1424299.1"/>
    </source>
</evidence>
<reference evidence="1 2" key="1">
    <citation type="submission" date="2019-09" db="EMBL/GenBank/DDBJ databases">
        <title>Nocardioides panacisoli sp. nov., isolated from the soil of a ginseng field.</title>
        <authorList>
            <person name="Cho C."/>
        </authorList>
    </citation>
    <scope>NUCLEOTIDE SEQUENCE [LARGE SCALE GENOMIC DNA]</scope>
    <source>
        <strain evidence="1 2">BN140041</strain>
    </source>
</reference>
<keyword evidence="2" id="KW-1185">Reference proteome</keyword>
<dbReference type="PROSITE" id="PS01332">
    <property type="entry name" value="HTH_RRF2_1"/>
    <property type="match status" value="1"/>
</dbReference>
<dbReference type="GO" id="GO:0005829">
    <property type="term" value="C:cytosol"/>
    <property type="evidence" value="ECO:0007669"/>
    <property type="project" value="TreeGrafter"/>
</dbReference>
<dbReference type="InterPro" id="IPR030489">
    <property type="entry name" value="TR_Rrf2-type_CS"/>
</dbReference>
<dbReference type="InterPro" id="IPR036390">
    <property type="entry name" value="WH_DNA-bd_sf"/>
</dbReference>
<dbReference type="PANTHER" id="PTHR33221:SF13">
    <property type="entry name" value="TRANSCRIPTIONAL REGULATOR-RELATED"/>
    <property type="match status" value="1"/>
</dbReference>
<name>A0A5B1LX29_9ACTN</name>
<dbReference type="Gene3D" id="1.10.10.10">
    <property type="entry name" value="Winged helix-like DNA-binding domain superfamily/Winged helix DNA-binding domain"/>
    <property type="match status" value="1"/>
</dbReference>
<dbReference type="InterPro" id="IPR036388">
    <property type="entry name" value="WH-like_DNA-bd_sf"/>
</dbReference>
<dbReference type="SUPFAM" id="SSF46785">
    <property type="entry name" value="Winged helix' DNA-binding domain"/>
    <property type="match status" value="1"/>
</dbReference>
<accession>A0A5B1LX29</accession>
<sequence>MKLNEGVEWALHTCLNLGWIEESGEAAPTARLAAFYDLPPAYLNKQLQALVRAGILSSTPGPRGGFRLARQLEDITVLDVVVAIEGRAPAFACNQILHQGPGADPRTDYREACVIAQTMSRAELAWRQVLASETLADIRGRVLEVSPRAPDATREWFRNVRR</sequence>
<dbReference type="RefSeq" id="WP_149752030.1">
    <property type="nucleotide sequence ID" value="NZ_VUJW01000012.1"/>
</dbReference>
<dbReference type="AlphaFoldDB" id="A0A5B1LX29"/>
<reference evidence="1 2" key="2">
    <citation type="submission" date="2019-09" db="EMBL/GenBank/DDBJ databases">
        <authorList>
            <person name="Jin C."/>
        </authorList>
    </citation>
    <scope>NUCLEOTIDE SEQUENCE [LARGE SCALE GENOMIC DNA]</scope>
    <source>
        <strain evidence="1 2">BN140041</strain>
    </source>
</reference>
<comment type="caution">
    <text evidence="1">The sequence shown here is derived from an EMBL/GenBank/DDBJ whole genome shotgun (WGS) entry which is preliminary data.</text>
</comment>
<protein>
    <submittedName>
        <fullName evidence="1">Rrf2 family transcriptional regulator</fullName>
    </submittedName>
</protein>
<dbReference type="Proteomes" id="UP000324351">
    <property type="component" value="Unassembled WGS sequence"/>
</dbReference>
<organism evidence="1 2">
    <name type="scientific">Nocardioides antri</name>
    <dbReference type="NCBI Taxonomy" id="2607659"/>
    <lineage>
        <taxon>Bacteria</taxon>
        <taxon>Bacillati</taxon>
        <taxon>Actinomycetota</taxon>
        <taxon>Actinomycetes</taxon>
        <taxon>Propionibacteriales</taxon>
        <taxon>Nocardioidaceae</taxon>
        <taxon>Nocardioides</taxon>
    </lineage>
</organism>
<dbReference type="Pfam" id="PF02082">
    <property type="entry name" value="Rrf2"/>
    <property type="match status" value="1"/>
</dbReference>
<evidence type="ECO:0000313" key="2">
    <source>
        <dbReference type="Proteomes" id="UP000324351"/>
    </source>
</evidence>
<dbReference type="PANTHER" id="PTHR33221">
    <property type="entry name" value="WINGED HELIX-TURN-HELIX TRANSCRIPTIONAL REGULATOR, RRF2 FAMILY"/>
    <property type="match status" value="1"/>
</dbReference>
<proteinExistence type="predicted"/>
<dbReference type="NCBIfam" id="TIGR00738">
    <property type="entry name" value="rrf2_super"/>
    <property type="match status" value="1"/>
</dbReference>
<dbReference type="GO" id="GO:0003700">
    <property type="term" value="F:DNA-binding transcription factor activity"/>
    <property type="evidence" value="ECO:0007669"/>
    <property type="project" value="TreeGrafter"/>
</dbReference>
<dbReference type="EMBL" id="VUJW01000012">
    <property type="protein sequence ID" value="KAA1424299.1"/>
    <property type="molecule type" value="Genomic_DNA"/>
</dbReference>
<gene>
    <name evidence="1" type="ORF">F0U47_18865</name>
</gene>
<dbReference type="PROSITE" id="PS51197">
    <property type="entry name" value="HTH_RRF2_2"/>
    <property type="match status" value="1"/>
</dbReference>
<dbReference type="InterPro" id="IPR000944">
    <property type="entry name" value="Tscrpt_reg_Rrf2"/>
</dbReference>